<keyword evidence="1" id="KW-0175">Coiled coil</keyword>
<dbReference type="NCBIfam" id="TIGR02449">
    <property type="entry name" value="TIGR02449 family protein"/>
    <property type="match status" value="1"/>
</dbReference>
<name>A0A0C5VH27_9GAMM</name>
<dbReference type="HOGENOM" id="CLU_175555_0_1_6"/>
<dbReference type="InterPro" id="IPR012662">
    <property type="entry name" value="CHP02449"/>
</dbReference>
<protein>
    <recommendedName>
        <fullName evidence="4">TIGR02449 family protein</fullName>
    </recommendedName>
</protein>
<dbReference type="EMBL" id="CP007142">
    <property type="protein sequence ID" value="AJQ93541.1"/>
    <property type="molecule type" value="Genomic_DNA"/>
</dbReference>
<dbReference type="KEGG" id="gsn:YC6258_01493"/>
<dbReference type="OrthoDB" id="6120894at2"/>
<feature type="coiled-coil region" evidence="1">
    <location>
        <begin position="6"/>
        <end position="68"/>
    </location>
</feature>
<dbReference type="STRING" id="1445510.YC6258_01493"/>
<organism evidence="2 3">
    <name type="scientific">Gynuella sunshinyii YC6258</name>
    <dbReference type="NCBI Taxonomy" id="1445510"/>
    <lineage>
        <taxon>Bacteria</taxon>
        <taxon>Pseudomonadati</taxon>
        <taxon>Pseudomonadota</taxon>
        <taxon>Gammaproteobacteria</taxon>
        <taxon>Oceanospirillales</taxon>
        <taxon>Saccharospirillaceae</taxon>
        <taxon>Gynuella</taxon>
    </lineage>
</organism>
<dbReference type="AlphaFoldDB" id="A0A0C5VH27"/>
<proteinExistence type="predicted"/>
<keyword evidence="3" id="KW-1185">Reference proteome</keyword>
<evidence type="ECO:0000313" key="3">
    <source>
        <dbReference type="Proteomes" id="UP000032266"/>
    </source>
</evidence>
<accession>A0A0C5VH27</accession>
<evidence type="ECO:0000313" key="2">
    <source>
        <dbReference type="EMBL" id="AJQ93541.1"/>
    </source>
</evidence>
<gene>
    <name evidence="2" type="ORF">YC6258_01493</name>
</gene>
<reference evidence="2 3" key="1">
    <citation type="submission" date="2014-01" db="EMBL/GenBank/DDBJ databases">
        <title>Full genme sequencing of cellulolytic bacterium Gynuella sunshinyii YC6258T gen. nov., sp. nov.</title>
        <authorList>
            <person name="Khan H."/>
            <person name="Chung E.J."/>
            <person name="Chung Y.R."/>
        </authorList>
    </citation>
    <scope>NUCLEOTIDE SEQUENCE [LARGE SCALE GENOMIC DNA]</scope>
    <source>
        <strain evidence="2 3">YC6258</strain>
    </source>
</reference>
<evidence type="ECO:0008006" key="4">
    <source>
        <dbReference type="Google" id="ProtNLM"/>
    </source>
</evidence>
<evidence type="ECO:0000256" key="1">
    <source>
        <dbReference type="SAM" id="Coils"/>
    </source>
</evidence>
<sequence length="68" mass="8153">MSNTDLKTLASKVEELLEAYQSLEKENQLLRAERTHWHSERKRLIQQNELARQKVEAMIDRLKKMESE</sequence>
<dbReference type="Proteomes" id="UP000032266">
    <property type="component" value="Chromosome"/>
</dbReference>
<dbReference type="RefSeq" id="WP_044616297.1">
    <property type="nucleotide sequence ID" value="NZ_CP007142.1"/>
</dbReference>